<proteinExistence type="predicted"/>
<dbReference type="EMBL" id="QUAH01000010">
    <property type="protein sequence ID" value="RFT15285.1"/>
    <property type="molecule type" value="Genomic_DNA"/>
</dbReference>
<evidence type="ECO:0000313" key="2">
    <source>
        <dbReference type="EMBL" id="RFT15285.1"/>
    </source>
</evidence>
<dbReference type="SUPFAM" id="SSF56601">
    <property type="entry name" value="beta-lactamase/transpeptidase-like"/>
    <property type="match status" value="1"/>
</dbReference>
<feature type="domain" description="Beta-lactamase-related" evidence="1">
    <location>
        <begin position="5"/>
        <end position="327"/>
    </location>
</feature>
<dbReference type="PANTHER" id="PTHR46825">
    <property type="entry name" value="D-ALANYL-D-ALANINE-CARBOXYPEPTIDASE/ENDOPEPTIDASE AMPH"/>
    <property type="match status" value="1"/>
</dbReference>
<dbReference type="Gene3D" id="3.40.710.10">
    <property type="entry name" value="DD-peptidase/beta-lactamase superfamily"/>
    <property type="match status" value="1"/>
</dbReference>
<protein>
    <submittedName>
        <fullName evidence="2">Beta-lactamase</fullName>
    </submittedName>
</protein>
<name>A0A3E2BKL2_9BACT</name>
<evidence type="ECO:0000313" key="3">
    <source>
        <dbReference type="Proteomes" id="UP000257323"/>
    </source>
</evidence>
<accession>A0A3E2BKL2</accession>
<dbReference type="PANTHER" id="PTHR46825:SF9">
    <property type="entry name" value="BETA-LACTAMASE-RELATED DOMAIN-CONTAINING PROTEIN"/>
    <property type="match status" value="1"/>
</dbReference>
<comment type="caution">
    <text evidence="2">The sequence shown here is derived from an EMBL/GenBank/DDBJ whole genome shotgun (WGS) entry which is preliminary data.</text>
</comment>
<dbReference type="InterPro" id="IPR012338">
    <property type="entry name" value="Beta-lactam/transpept-like"/>
</dbReference>
<organism evidence="2 3">
    <name type="scientific">Candidatus Saccharicenans subterraneus</name>
    <dbReference type="NCBI Taxonomy" id="2508984"/>
    <lineage>
        <taxon>Bacteria</taxon>
        <taxon>Candidatus Aminicenantota</taxon>
        <taxon>Candidatus Aminicenantia</taxon>
        <taxon>Candidatus Aminicenantales</taxon>
        <taxon>Candidatus Saccharicenantaceae</taxon>
        <taxon>Candidatus Saccharicenans</taxon>
    </lineage>
</organism>
<dbReference type="InterPro" id="IPR001466">
    <property type="entry name" value="Beta-lactam-related"/>
</dbReference>
<reference evidence="2 3" key="1">
    <citation type="submission" date="2018-08" db="EMBL/GenBank/DDBJ databases">
        <title>Genome analysis of the thermophilic bacterium of the candidate phylum Aminicenantes from deep subsurface aquifer revealed its physiology and ecological role.</title>
        <authorList>
            <person name="Kadnikov V.V."/>
            <person name="Mardanov A.V."/>
            <person name="Beletsky A.V."/>
            <person name="Karnachuk O.V."/>
            <person name="Ravin N.V."/>
        </authorList>
    </citation>
    <scope>NUCLEOTIDE SEQUENCE [LARGE SCALE GENOMIC DNA]</scope>
    <source>
        <strain evidence="2">BY38</strain>
    </source>
</reference>
<gene>
    <name evidence="2" type="ORF">OP8BY_0394</name>
</gene>
<dbReference type="InterPro" id="IPR050491">
    <property type="entry name" value="AmpC-like"/>
</dbReference>
<sequence length="352" mass="39129">MDAVEALVRKTVGADEPGLALALVQDGRVLFRAGRGVADIRSGRPIDTGTNFRLASLTKQFTATAIMLLVREGKLDYETHLTDIFPDFPEYGKEITIRHLLTHTSGLPDYENLMPEAKPNLPVEDQQINDYQVLELLKGEKQGKFRPGTNWDYSNSGYVVLGLIVEKVSGMAFGIFLSEKIFKPLGMKATVLYEKGISEVENRAFGHVPKDGNWIVRDQSLTSATRGDGCIYSSVDDLILWDKAWKEGTLLSREEMALALTPVEVPQKGPVDPYSQPAAYGFGWFLNPWKGYQRAWHYGETAGFRTAIHRFLETGLTVIVLCNREDIEASGLALRLGDIFLAGKAPGKGRRY</sequence>
<evidence type="ECO:0000259" key="1">
    <source>
        <dbReference type="Pfam" id="PF00144"/>
    </source>
</evidence>
<dbReference type="Proteomes" id="UP000257323">
    <property type="component" value="Unassembled WGS sequence"/>
</dbReference>
<dbReference type="AlphaFoldDB" id="A0A3E2BKL2"/>
<dbReference type="Pfam" id="PF00144">
    <property type="entry name" value="Beta-lactamase"/>
    <property type="match status" value="1"/>
</dbReference>